<keyword evidence="1" id="KW-0805">Transcription regulation</keyword>
<dbReference type="Proteomes" id="UP000190539">
    <property type="component" value="Unassembled WGS sequence"/>
</dbReference>
<dbReference type="Pfam" id="PF13490">
    <property type="entry name" value="zf-HC2"/>
    <property type="match status" value="1"/>
</dbReference>
<dbReference type="InterPro" id="IPR041916">
    <property type="entry name" value="Anti_sigma_zinc_sf"/>
</dbReference>
<evidence type="ECO:0000313" key="5">
    <source>
        <dbReference type="EMBL" id="OON81301.1"/>
    </source>
</evidence>
<dbReference type="STRING" id="83656.B1H18_08085"/>
<accession>A0A1V4ABR3</accession>
<feature type="region of interest" description="Disordered" evidence="3">
    <location>
        <begin position="58"/>
        <end position="108"/>
    </location>
</feature>
<evidence type="ECO:0000256" key="3">
    <source>
        <dbReference type="SAM" id="MobiDB-lite"/>
    </source>
</evidence>
<evidence type="ECO:0000259" key="4">
    <source>
        <dbReference type="Pfam" id="PF13490"/>
    </source>
</evidence>
<dbReference type="AlphaFoldDB" id="A0A1V4ABR3"/>
<feature type="domain" description="Putative zinc-finger" evidence="4">
    <location>
        <begin position="15"/>
        <end position="43"/>
    </location>
</feature>
<evidence type="ECO:0000256" key="2">
    <source>
        <dbReference type="ARBA" id="ARBA00023163"/>
    </source>
</evidence>
<gene>
    <name evidence="5" type="ORF">B1H18_08085</name>
</gene>
<organism evidence="5 6">
    <name type="scientific">Streptomyces tsukubensis</name>
    <dbReference type="NCBI Taxonomy" id="83656"/>
    <lineage>
        <taxon>Bacteria</taxon>
        <taxon>Bacillati</taxon>
        <taxon>Actinomycetota</taxon>
        <taxon>Actinomycetes</taxon>
        <taxon>Kitasatosporales</taxon>
        <taxon>Streptomycetaceae</taxon>
        <taxon>Streptomyces</taxon>
    </lineage>
</organism>
<feature type="region of interest" description="Disordered" evidence="3">
    <location>
        <begin position="126"/>
        <end position="162"/>
    </location>
</feature>
<feature type="region of interest" description="Disordered" evidence="3">
    <location>
        <begin position="207"/>
        <end position="254"/>
    </location>
</feature>
<proteinExistence type="predicted"/>
<evidence type="ECO:0000313" key="6">
    <source>
        <dbReference type="Proteomes" id="UP000190539"/>
    </source>
</evidence>
<reference evidence="5 6" key="1">
    <citation type="submission" date="2017-02" db="EMBL/GenBank/DDBJ databases">
        <title>Draft Genome Sequence of Streptomyces tsukubaensis F601, a Producer of the immunosuppressant tacrolimus FK506.</title>
        <authorList>
            <person name="Zong G."/>
            <person name="Zhong C."/>
            <person name="Fu J."/>
            <person name="Qin R."/>
            <person name="Cao G."/>
        </authorList>
    </citation>
    <scope>NUCLEOTIDE SEQUENCE [LARGE SCALE GENOMIC DNA]</scope>
    <source>
        <strain evidence="5 6">F601</strain>
    </source>
</reference>
<feature type="region of interest" description="Disordered" evidence="3">
    <location>
        <begin position="316"/>
        <end position="360"/>
    </location>
</feature>
<evidence type="ECO:0000256" key="1">
    <source>
        <dbReference type="ARBA" id="ARBA00023015"/>
    </source>
</evidence>
<dbReference type="InterPro" id="IPR027383">
    <property type="entry name" value="Znf_put"/>
</dbReference>
<name>A0A1V4ABR3_9ACTN</name>
<dbReference type="Gene3D" id="1.10.10.1320">
    <property type="entry name" value="Anti-sigma factor, zinc-finger domain"/>
    <property type="match status" value="1"/>
</dbReference>
<dbReference type="OrthoDB" id="3743969at2"/>
<dbReference type="RefSeq" id="WP_077966210.1">
    <property type="nucleotide sequence ID" value="NZ_CP045178.1"/>
</dbReference>
<feature type="compositionally biased region" description="Pro residues" evidence="3">
    <location>
        <begin position="145"/>
        <end position="154"/>
    </location>
</feature>
<protein>
    <recommendedName>
        <fullName evidence="4">Putative zinc-finger domain-containing protein</fullName>
    </recommendedName>
</protein>
<feature type="compositionally biased region" description="Low complexity" evidence="3">
    <location>
        <begin position="316"/>
        <end position="325"/>
    </location>
</feature>
<comment type="caution">
    <text evidence="5">The sequence shown here is derived from an EMBL/GenBank/DDBJ whole genome shotgun (WGS) entry which is preliminary data.</text>
</comment>
<keyword evidence="6" id="KW-1185">Reference proteome</keyword>
<dbReference type="EMBL" id="MVFC01000004">
    <property type="protein sequence ID" value="OON81301.1"/>
    <property type="molecule type" value="Genomic_DNA"/>
</dbReference>
<keyword evidence="2" id="KW-0804">Transcription</keyword>
<sequence>MSGSRPTPAEQHLGDRLAALVDGELNHDARERVLAHLATCAKCKAEADAQRRLKSVFAHASPPPPSQSFLERLQGLPGGGDGGAAEEPFGRAGLRPGAFGGGAPRSQGAPGVLGMRQDTFGYIPEHAPALTSRGPRRRVSLTRPVPAPLGPTAPPGAGRGFRIHDVGRSEAERSASRGRRFAFAAAGAVSLAAIALGGVSTVPTSNDAGARGAGSGSNATPARSPGAASTATSESTRRRNGGSGQSGGALSVSTRPTSVVAPLLPGAAVLAAGVRPPAHPLSAPFYVGPEISPLPRAMSYAAPGTATVPETFLSAATRAAPAPTTSEPLAPGLAGRGVEAARSPVPQPSVSGSDRVSAHR</sequence>